<keyword evidence="3" id="KW-1185">Reference proteome</keyword>
<keyword evidence="1" id="KW-0472">Membrane</keyword>
<evidence type="ECO:0000313" key="3">
    <source>
        <dbReference type="Proteomes" id="UP000272959"/>
    </source>
</evidence>
<sequence length="112" mass="11732">MVRFIVCLSLVLFLGGCLNPMSLLGGGGPNVAANVQAGAENNQTGVQVGDITKAETVYSGVAPSGSVGSLNISNQDIPIWVILLLILGWVLPSPREIWIGLLKTITLGRYRG</sequence>
<dbReference type="EMBL" id="MF431617">
    <property type="protein sequence ID" value="AYP28147.1"/>
    <property type="molecule type" value="Genomic_DNA"/>
</dbReference>
<name>A0A3G2YRL9_9CAUD</name>
<dbReference type="Proteomes" id="UP000272959">
    <property type="component" value="Segment"/>
</dbReference>
<feature type="transmembrane region" description="Helical" evidence="1">
    <location>
        <begin position="77"/>
        <end position="94"/>
    </location>
</feature>
<proteinExistence type="predicted"/>
<evidence type="ECO:0000256" key="1">
    <source>
        <dbReference type="SAM" id="Phobius"/>
    </source>
</evidence>
<dbReference type="PROSITE" id="PS51257">
    <property type="entry name" value="PROKAR_LIPOPROTEIN"/>
    <property type="match status" value="1"/>
</dbReference>
<keyword evidence="1" id="KW-0812">Transmembrane</keyword>
<reference evidence="2 3" key="1">
    <citation type="journal article" date="2019" name="ISME J.">
        <title>Cobaviruses - a new globally distributed phage group infecting Rhodobacteraceae in marine ecosystems.</title>
        <authorList>
            <person name="Bischoff V."/>
            <person name="Bunk B."/>
            <person name="Meier-Kolthoff J.P."/>
            <person name="Sproer C."/>
            <person name="Poehlein A."/>
            <person name="Dogs M."/>
            <person name="Nguyen M."/>
            <person name="Petersen J."/>
            <person name="Daniel R."/>
            <person name="Overmann J."/>
            <person name="Goker M."/>
            <person name="Simon M."/>
            <person name="Brinkhoff T."/>
            <person name="Moraru C."/>
        </authorList>
    </citation>
    <scope>NUCLEOTIDE SEQUENCE [LARGE SCALE GENOMIC DNA]</scope>
</reference>
<gene>
    <name evidence="2" type="ORF">vBLenPICBM1__34</name>
</gene>
<keyword evidence="1" id="KW-1133">Transmembrane helix</keyword>
<protein>
    <submittedName>
        <fullName evidence="2">Spanin</fullName>
    </submittedName>
</protein>
<evidence type="ECO:0000313" key="2">
    <source>
        <dbReference type="EMBL" id="AYP28147.1"/>
    </source>
</evidence>
<accession>A0A3G2YRL9</accession>
<organism evidence="2 3">
    <name type="scientific">Lentibacter phage vB_LenP_ICBM1</name>
    <dbReference type="NCBI Taxonomy" id="2847822"/>
    <lineage>
        <taxon>Viruses</taxon>
        <taxon>Duplodnaviria</taxon>
        <taxon>Heunggongvirae</taxon>
        <taxon>Uroviricota</taxon>
        <taxon>Caudoviricetes</taxon>
        <taxon>Zobellviridae</taxon>
        <taxon>Cobavirinae</taxon>
        <taxon>Siovirus</taxon>
        <taxon>Siovirus germanense</taxon>
    </lineage>
</organism>